<dbReference type="Proteomes" id="UP001652741">
    <property type="component" value="Chromosome ssa10"/>
</dbReference>
<dbReference type="PANTHER" id="PTHR46013:SF4">
    <property type="entry name" value="B-CELL RECEPTOR CD22-RELATED"/>
    <property type="match status" value="1"/>
</dbReference>
<dbReference type="AlphaFoldDB" id="A0A1S3KR36"/>
<feature type="signal peptide" evidence="3">
    <location>
        <begin position="1"/>
        <end position="22"/>
    </location>
</feature>
<dbReference type="InterPro" id="IPR003599">
    <property type="entry name" value="Ig_sub"/>
</dbReference>
<evidence type="ECO:0000256" key="1">
    <source>
        <dbReference type="ARBA" id="ARBA00023319"/>
    </source>
</evidence>
<feature type="chain" id="PRO_5046213699" evidence="3">
    <location>
        <begin position="23"/>
        <end position="630"/>
    </location>
</feature>
<accession>A0A1S3KR36</accession>
<evidence type="ECO:0000256" key="2">
    <source>
        <dbReference type="SAM" id="Phobius"/>
    </source>
</evidence>
<dbReference type="Pfam" id="PF13927">
    <property type="entry name" value="Ig_3"/>
    <property type="match status" value="1"/>
</dbReference>
<dbReference type="Pfam" id="PF00047">
    <property type="entry name" value="ig"/>
    <property type="match status" value="1"/>
</dbReference>
<dbReference type="GeneID" id="106561584"/>
<dbReference type="InterPro" id="IPR013151">
    <property type="entry name" value="Immunoglobulin_dom"/>
</dbReference>
<keyword evidence="2" id="KW-1133">Transmembrane helix</keyword>
<keyword evidence="1" id="KW-0393">Immunoglobulin domain</keyword>
<dbReference type="KEGG" id="sasa:106561584"/>
<dbReference type="PROSITE" id="PS50835">
    <property type="entry name" value="IG_LIKE"/>
    <property type="match status" value="3"/>
</dbReference>
<dbReference type="PaxDb" id="8030-ENSSSAP00000008388"/>
<evidence type="ECO:0000256" key="3">
    <source>
        <dbReference type="SAM" id="SignalP"/>
    </source>
</evidence>
<evidence type="ECO:0000313" key="5">
    <source>
        <dbReference type="Proteomes" id="UP001652741"/>
    </source>
</evidence>
<dbReference type="InterPro" id="IPR013783">
    <property type="entry name" value="Ig-like_fold"/>
</dbReference>
<dbReference type="SUPFAM" id="SSF48726">
    <property type="entry name" value="Immunoglobulin"/>
    <property type="match status" value="4"/>
</dbReference>
<feature type="domain" description="Ig-like" evidence="4">
    <location>
        <begin position="414"/>
        <end position="503"/>
    </location>
</feature>
<reference evidence="6" key="1">
    <citation type="submission" date="2025-08" db="UniProtKB">
        <authorList>
            <consortium name="RefSeq"/>
        </authorList>
    </citation>
    <scope>IDENTIFICATION</scope>
</reference>
<dbReference type="PANTHER" id="PTHR46013">
    <property type="entry name" value="VASCULAR CELL ADHESION MOLECULE 1"/>
    <property type="match status" value="1"/>
</dbReference>
<keyword evidence="2" id="KW-0472">Membrane</keyword>
<evidence type="ECO:0000259" key="4">
    <source>
        <dbReference type="PROSITE" id="PS50835"/>
    </source>
</evidence>
<keyword evidence="2" id="KW-0812">Transmembrane</keyword>
<sequence length="630" mass="69366">MAVTKAGSVFMAFLFSVGVKLAHNGWSVSYTRKQICILKRSSVDLTCFYTYPSGNLVISTFWFSAKQSDKWRDNSIPEDLTEDPGYSGRVKYPGTESGHSTLRITDLREEDSAEYRFSFHKQTSGLGYSLPGTSLSITGLQVKVTGSQKLTLTCSTTCPLSDNPTYMWYMNGQYLQEDIFPWYRYLVSSNYAGSYSCAVKGHENLHSPAVCVHGHNCQSVTTVNRNMCALKGTSVDISCTYTYPNDPQISKAFWSNKWGPRGDPEDLSQDPKYMGRVEYRIPGNKENDCTLRFRGLRMSDSAEYRFTLRNILGGKFAGTPVLLTVTDVLLELGPTSVSEGESAILRCRTKCTLGPNTAFIWYKNGQPIPNNYPYSNSLCLNPVSNDDAGGYSCAVDGHDDLHSPEVTLTVRYKPKSTSVSVSPSGKIVGGSSVTPPLTCNSDANPPVQNYTWLKRSITSPIASGQSYTINKISSEDSGEYYCAARNILGGENSSLIPIYSPVAFISAPVVGVGVGAVLAAGALVFTYCMLKRRFRGSDHSITDTHSVHVHPDPNSDTYTALINIQSPENEDLRGTTSDTYTALINIKSPENDKQEGVTHTDLQREDQIPVYENIPLYETILRVEPPQSLD</sequence>
<protein>
    <submittedName>
        <fullName evidence="6">B-cell receptor CD22-like</fullName>
    </submittedName>
</protein>
<dbReference type="InterPro" id="IPR036179">
    <property type="entry name" value="Ig-like_dom_sf"/>
</dbReference>
<feature type="transmembrane region" description="Helical" evidence="2">
    <location>
        <begin position="502"/>
        <end position="530"/>
    </location>
</feature>
<proteinExistence type="predicted"/>
<dbReference type="Gene3D" id="2.60.40.10">
    <property type="entry name" value="Immunoglobulins"/>
    <property type="match status" value="5"/>
</dbReference>
<dbReference type="InterPro" id="IPR003598">
    <property type="entry name" value="Ig_sub2"/>
</dbReference>
<dbReference type="InterPro" id="IPR007110">
    <property type="entry name" value="Ig-like_dom"/>
</dbReference>
<evidence type="ECO:0000313" key="6">
    <source>
        <dbReference type="RefSeq" id="XP_013981163.2"/>
    </source>
</evidence>
<organism evidence="5 6">
    <name type="scientific">Salmo salar</name>
    <name type="common">Atlantic salmon</name>
    <dbReference type="NCBI Taxonomy" id="8030"/>
    <lineage>
        <taxon>Eukaryota</taxon>
        <taxon>Metazoa</taxon>
        <taxon>Chordata</taxon>
        <taxon>Craniata</taxon>
        <taxon>Vertebrata</taxon>
        <taxon>Euteleostomi</taxon>
        <taxon>Actinopterygii</taxon>
        <taxon>Neopterygii</taxon>
        <taxon>Teleostei</taxon>
        <taxon>Protacanthopterygii</taxon>
        <taxon>Salmoniformes</taxon>
        <taxon>Salmonidae</taxon>
        <taxon>Salmoninae</taxon>
        <taxon>Salmo</taxon>
    </lineage>
</organism>
<keyword evidence="3" id="KW-0732">Signal</keyword>
<feature type="domain" description="Ig-like" evidence="4">
    <location>
        <begin position="320"/>
        <end position="409"/>
    </location>
</feature>
<keyword evidence="5" id="KW-1185">Reference proteome</keyword>
<dbReference type="SMART" id="SM00408">
    <property type="entry name" value="IGc2"/>
    <property type="match status" value="2"/>
</dbReference>
<gene>
    <name evidence="6" type="primary">LOC106561584</name>
</gene>
<dbReference type="RefSeq" id="XP_013981163.2">
    <property type="nucleotide sequence ID" value="XM_014125688.2"/>
</dbReference>
<name>A0A1S3KR36_SALSA</name>
<dbReference type="SMART" id="SM00409">
    <property type="entry name" value="IG"/>
    <property type="match status" value="5"/>
</dbReference>
<feature type="domain" description="Ig-like" evidence="4">
    <location>
        <begin position="131"/>
        <end position="199"/>
    </location>
</feature>